<evidence type="ECO:0000313" key="2">
    <source>
        <dbReference type="EMBL" id="ERK44762.1"/>
    </source>
</evidence>
<feature type="transmembrane region" description="Helical" evidence="1">
    <location>
        <begin position="20"/>
        <end position="40"/>
    </location>
</feature>
<dbReference type="Proteomes" id="UP000016644">
    <property type="component" value="Unassembled WGS sequence"/>
</dbReference>
<reference evidence="2 3" key="1">
    <citation type="submission" date="2013-06" db="EMBL/GenBank/DDBJ databases">
        <authorList>
            <person name="Weinstock G."/>
            <person name="Sodergren E."/>
            <person name="Lobos E.A."/>
            <person name="Fulton L."/>
            <person name="Fulton R."/>
            <person name="Courtney L."/>
            <person name="Fronick C."/>
            <person name="O'Laughlin M."/>
            <person name="Godfrey J."/>
            <person name="Wilson R.M."/>
            <person name="Miner T."/>
            <person name="Farmer C."/>
            <person name="Delehaunty K."/>
            <person name="Cordes M."/>
            <person name="Minx P."/>
            <person name="Tomlinson C."/>
            <person name="Chen J."/>
            <person name="Wollam A."/>
            <person name="Pepin K.H."/>
            <person name="Bhonagiri V."/>
            <person name="Zhang X."/>
            <person name="Warren W."/>
            <person name="Mitreva M."/>
            <person name="Mardis E.R."/>
            <person name="Wilson R.K."/>
        </authorList>
    </citation>
    <scope>NUCLEOTIDE SEQUENCE [LARGE SCALE GENOMIC DNA]</scope>
    <source>
        <strain evidence="2 3">ATCC 14869</strain>
    </source>
</reference>
<accession>U2R253</accession>
<protein>
    <submittedName>
        <fullName evidence="2">Uncharacterized protein</fullName>
    </submittedName>
</protein>
<sequence>MSLTLIDFSNWYNRQSAQKLALFFGKFSLYFFGQTLMIIIDQRFSLFTLPF</sequence>
<keyword evidence="1" id="KW-1133">Transmembrane helix</keyword>
<gene>
    <name evidence="2" type="ORF">HMPREF0495_00682</name>
</gene>
<keyword evidence="1" id="KW-0812">Transmembrane</keyword>
<organism evidence="2 3">
    <name type="scientific">Levilactobacillus brevis ATCC 14869 = DSM 20054</name>
    <dbReference type="NCBI Taxonomy" id="649758"/>
    <lineage>
        <taxon>Bacteria</taxon>
        <taxon>Bacillati</taxon>
        <taxon>Bacillota</taxon>
        <taxon>Bacilli</taxon>
        <taxon>Lactobacillales</taxon>
        <taxon>Lactobacillaceae</taxon>
        <taxon>Levilactobacillus</taxon>
    </lineage>
</organism>
<evidence type="ECO:0000256" key="1">
    <source>
        <dbReference type="SAM" id="Phobius"/>
    </source>
</evidence>
<keyword evidence="1" id="KW-0472">Membrane</keyword>
<dbReference type="AlphaFoldDB" id="U2R253"/>
<name>U2R253_LEVBR</name>
<proteinExistence type="predicted"/>
<comment type="caution">
    <text evidence="2">The sequence shown here is derived from an EMBL/GenBank/DDBJ whole genome shotgun (WGS) entry which is preliminary data.</text>
</comment>
<evidence type="ECO:0000313" key="3">
    <source>
        <dbReference type="Proteomes" id="UP000016644"/>
    </source>
</evidence>
<dbReference type="HOGENOM" id="CLU_3100079_0_0_9"/>
<dbReference type="EMBL" id="AWVK01000027">
    <property type="protein sequence ID" value="ERK44762.1"/>
    <property type="molecule type" value="Genomic_DNA"/>
</dbReference>